<dbReference type="PANTHER" id="PTHR12684:SF2">
    <property type="entry name" value="TRNA 2'-PHOSPHOTRANSFERASE 1"/>
    <property type="match status" value="1"/>
</dbReference>
<dbReference type="EMBL" id="CAEFZW010000010">
    <property type="protein sequence ID" value="CAB4256604.1"/>
    <property type="molecule type" value="Genomic_DNA"/>
</dbReference>
<dbReference type="OrthoDB" id="419694at2759"/>
<comment type="similarity">
    <text evidence="2">Belongs to the KptA/TPT1 family.</text>
</comment>
<evidence type="ECO:0000256" key="2">
    <source>
        <dbReference type="ARBA" id="ARBA00009836"/>
    </source>
</evidence>
<evidence type="ECO:0000256" key="6">
    <source>
        <dbReference type="ARBA" id="ARBA00047949"/>
    </source>
</evidence>
<sequence>MVETMDSKRDIQISKALSYLLRHGAEKEKLVIDNNGYIAVDTILQHNRLKTHKCTRQDLIRVVDNNEKKRFIIDEKNDMIAATQGHSIQLKPDDKILMPITNVDSLPAKLVHGTNVKNCLAIVESGNLSKMKRNHIHLSIGIVGKDTNVVSGMRKNSTIYIYLKKDPETLSQLKLFKSLNDVYLCENDIDLKCFEKIEIKNNKKQLSENDDITKLIQLLKNKNIPYEII</sequence>
<dbReference type="GeneID" id="64859693"/>
<evidence type="ECO:0000256" key="1">
    <source>
        <dbReference type="ARBA" id="ARBA00003343"/>
    </source>
</evidence>
<protein>
    <recommendedName>
        <fullName evidence="3">2'-phosphotransferase</fullName>
        <ecNumber evidence="3">2.7.1.160</ecNumber>
    </recommendedName>
</protein>
<dbReference type="AlphaFoldDB" id="A0A8H2VJT6"/>
<dbReference type="Pfam" id="PF01885">
    <property type="entry name" value="PTS_2-RNA"/>
    <property type="match status" value="1"/>
</dbReference>
<evidence type="ECO:0000256" key="5">
    <source>
        <dbReference type="ARBA" id="ARBA00023027"/>
    </source>
</evidence>
<dbReference type="EC" id="2.7.1.160" evidence="3"/>
<name>A0A8H2VJT6_9SACH</name>
<comment type="caution">
    <text evidence="7">The sequence shown here is derived from an EMBL/GenBank/DDBJ whole genome shotgun (WGS) entry which is preliminary data.</text>
</comment>
<keyword evidence="8" id="KW-1185">Reference proteome</keyword>
<keyword evidence="5" id="KW-0520">NAD</keyword>
<keyword evidence="4 7" id="KW-0808">Transferase</keyword>
<dbReference type="Gene3D" id="1.10.10.970">
    <property type="entry name" value="RNA 2'-phosphotransferase, Tpt1/KptA family, N-terminal domain"/>
    <property type="match status" value="1"/>
</dbReference>
<evidence type="ECO:0000256" key="4">
    <source>
        <dbReference type="ARBA" id="ARBA00022679"/>
    </source>
</evidence>
<dbReference type="Proteomes" id="UP000644660">
    <property type="component" value="Unassembled WGS sequence"/>
</dbReference>
<dbReference type="FunFam" id="1.10.10.970:FF:000002">
    <property type="entry name" value="Tpt1p"/>
    <property type="match status" value="1"/>
</dbReference>
<dbReference type="InterPro" id="IPR002745">
    <property type="entry name" value="Ptrans_KptA/Tpt1"/>
</dbReference>
<comment type="catalytic activity">
    <reaction evidence="6">
        <text>2'-phospho-[ligated tRNA] + NAD(+) = mature tRNA + ADP-alpha-D-ribose 1'',2''-cyclic phosphate + nicotinamide</text>
        <dbReference type="Rhea" id="RHEA:23324"/>
        <dbReference type="Rhea" id="RHEA-COMP:11106"/>
        <dbReference type="Rhea" id="RHEA-COMP:11107"/>
        <dbReference type="ChEBI" id="CHEBI:17154"/>
        <dbReference type="ChEBI" id="CHEBI:57540"/>
        <dbReference type="ChEBI" id="CHEBI:76596"/>
        <dbReference type="ChEBI" id="CHEBI:82883"/>
        <dbReference type="ChEBI" id="CHEBI:85027"/>
        <dbReference type="EC" id="2.7.1.160"/>
    </reaction>
</comment>
<dbReference type="GO" id="GO:0006388">
    <property type="term" value="P:tRNA splicing, via endonucleolytic cleavage and ligation"/>
    <property type="evidence" value="ECO:0007669"/>
    <property type="project" value="TreeGrafter"/>
</dbReference>
<comment type="function">
    <text evidence="1">Catalyzes the last step of tRNA splicing, the transfer of the splice junction 2'-phosphate from ligated tRNA to NAD to produce ADP-ribose 1''-2'' cyclic phosphate.</text>
</comment>
<organism evidence="7 8">
    <name type="scientific">Maudiozyma barnettii</name>
    <dbReference type="NCBI Taxonomy" id="61262"/>
    <lineage>
        <taxon>Eukaryota</taxon>
        <taxon>Fungi</taxon>
        <taxon>Dikarya</taxon>
        <taxon>Ascomycota</taxon>
        <taxon>Saccharomycotina</taxon>
        <taxon>Saccharomycetes</taxon>
        <taxon>Saccharomycetales</taxon>
        <taxon>Saccharomycetaceae</taxon>
        <taxon>Maudiozyma</taxon>
    </lineage>
</organism>
<dbReference type="PANTHER" id="PTHR12684">
    <property type="entry name" value="PUTATIVE PHOSPHOTRANSFERASE"/>
    <property type="match status" value="1"/>
</dbReference>
<evidence type="ECO:0000256" key="3">
    <source>
        <dbReference type="ARBA" id="ARBA00012007"/>
    </source>
</evidence>
<dbReference type="RefSeq" id="XP_041408448.1">
    <property type="nucleotide sequence ID" value="XM_041552514.1"/>
</dbReference>
<accession>A0A8H2VJT6</accession>
<dbReference type="InterPro" id="IPR042080">
    <property type="entry name" value="RNA_2'-PTrans_N"/>
</dbReference>
<dbReference type="Gene3D" id="3.20.170.30">
    <property type="match status" value="1"/>
</dbReference>
<reference evidence="7 8" key="1">
    <citation type="submission" date="2020-05" db="EMBL/GenBank/DDBJ databases">
        <authorList>
            <person name="Casaregola S."/>
            <person name="Devillers H."/>
            <person name="Grondin C."/>
        </authorList>
    </citation>
    <scope>NUCLEOTIDE SEQUENCE [LARGE SCALE GENOMIC DNA]</scope>
    <source>
        <strain evidence="7 8">CLIB 1767</strain>
    </source>
</reference>
<evidence type="ECO:0000313" key="7">
    <source>
        <dbReference type="EMBL" id="CAB4256604.1"/>
    </source>
</evidence>
<gene>
    <name evidence="7" type="ORF">KABA2_10S03036</name>
</gene>
<dbReference type="SUPFAM" id="SSF56399">
    <property type="entry name" value="ADP-ribosylation"/>
    <property type="match status" value="1"/>
</dbReference>
<evidence type="ECO:0000313" key="8">
    <source>
        <dbReference type="Proteomes" id="UP000644660"/>
    </source>
</evidence>
<dbReference type="GO" id="GO:0000215">
    <property type="term" value="F:tRNA 2'-phosphotransferase activity"/>
    <property type="evidence" value="ECO:0007669"/>
    <property type="project" value="UniProtKB-EC"/>
</dbReference>
<dbReference type="InterPro" id="IPR042081">
    <property type="entry name" value="RNA_2'-PTrans_C"/>
</dbReference>
<proteinExistence type="inferred from homology"/>